<dbReference type="PANTHER" id="PTHR33130">
    <property type="entry name" value="PUTATIVE (DUF1639)-RELATED"/>
    <property type="match status" value="1"/>
</dbReference>
<feature type="compositionally biased region" description="Basic and acidic residues" evidence="1">
    <location>
        <begin position="52"/>
        <end position="71"/>
    </location>
</feature>
<proteinExistence type="predicted"/>
<evidence type="ECO:0000313" key="2">
    <source>
        <dbReference type="EMBL" id="KAG8382877.1"/>
    </source>
</evidence>
<sequence>MATGTERSKALHNFTMPCGLRWGNQRFLRCMKVNSDGQISPLRRFTDNNSDSSDHHRQQQRTAGEKVKDLSGEFVHGSPKVGPTGRRRFYDDDDDDDGIAAMREKVMFDLQTAADKMKNAIFKDGHVSISPQPPPAAASAEGETNRPWNLRTRRAPSKTPVSVLFSGGGGKGLRVDVGRPNSGFAQTKVAAAAAAAAAMSNKLPIQRSGGGGAAASGVKRERAKFSVPLSKKEIEEDFMAMVGHRPPRRPKKRARTIQKQIDVMWIQASRFCLPKMVNCERWTNLVTNCTSIMNLEFEQSVEIPLSNTFSNCLDIENNNSVQTEDIDRIVEGYDPNTVDIELGNNNETNVVDNDKIPQYWDLEGDEDVNLDITWLETVSILTPAKINELRVRYTAFSTDFVRTLLQWYLHLV</sequence>
<dbReference type="PANTHER" id="PTHR33130:SF43">
    <property type="entry name" value="OS01G0688600 PROTEIN"/>
    <property type="match status" value="1"/>
</dbReference>
<evidence type="ECO:0000313" key="3">
    <source>
        <dbReference type="Proteomes" id="UP000826271"/>
    </source>
</evidence>
<feature type="region of interest" description="Disordered" evidence="1">
    <location>
        <begin position="129"/>
        <end position="152"/>
    </location>
</feature>
<dbReference type="InterPro" id="IPR012438">
    <property type="entry name" value="DUF1639"/>
</dbReference>
<gene>
    <name evidence="2" type="ORF">BUALT_Bualt05G0125000</name>
</gene>
<comment type="caution">
    <text evidence="2">The sequence shown here is derived from an EMBL/GenBank/DDBJ whole genome shotgun (WGS) entry which is preliminary data.</text>
</comment>
<organism evidence="2 3">
    <name type="scientific">Buddleja alternifolia</name>
    <dbReference type="NCBI Taxonomy" id="168488"/>
    <lineage>
        <taxon>Eukaryota</taxon>
        <taxon>Viridiplantae</taxon>
        <taxon>Streptophyta</taxon>
        <taxon>Embryophyta</taxon>
        <taxon>Tracheophyta</taxon>
        <taxon>Spermatophyta</taxon>
        <taxon>Magnoliopsida</taxon>
        <taxon>eudicotyledons</taxon>
        <taxon>Gunneridae</taxon>
        <taxon>Pentapetalae</taxon>
        <taxon>asterids</taxon>
        <taxon>lamiids</taxon>
        <taxon>Lamiales</taxon>
        <taxon>Scrophulariaceae</taxon>
        <taxon>Buddlejeae</taxon>
        <taxon>Buddleja</taxon>
    </lineage>
</organism>
<keyword evidence="3" id="KW-1185">Reference proteome</keyword>
<dbReference type="Pfam" id="PF07797">
    <property type="entry name" value="DUF1639"/>
    <property type="match status" value="1"/>
</dbReference>
<accession>A0AAV6XS32</accession>
<dbReference type="EMBL" id="WHWC01000005">
    <property type="protein sequence ID" value="KAG8382877.1"/>
    <property type="molecule type" value="Genomic_DNA"/>
</dbReference>
<name>A0AAV6XS32_9LAMI</name>
<protein>
    <submittedName>
        <fullName evidence="2">Uncharacterized protein</fullName>
    </submittedName>
</protein>
<reference evidence="2" key="1">
    <citation type="submission" date="2019-10" db="EMBL/GenBank/DDBJ databases">
        <authorList>
            <person name="Zhang R."/>
            <person name="Pan Y."/>
            <person name="Wang J."/>
            <person name="Ma R."/>
            <person name="Yu S."/>
        </authorList>
    </citation>
    <scope>NUCLEOTIDE SEQUENCE</scope>
    <source>
        <strain evidence="2">LA-IB0</strain>
        <tissue evidence="2">Leaf</tissue>
    </source>
</reference>
<evidence type="ECO:0000256" key="1">
    <source>
        <dbReference type="SAM" id="MobiDB-lite"/>
    </source>
</evidence>
<dbReference type="AlphaFoldDB" id="A0AAV6XS32"/>
<feature type="region of interest" description="Disordered" evidence="1">
    <location>
        <begin position="39"/>
        <end position="92"/>
    </location>
</feature>
<dbReference type="Proteomes" id="UP000826271">
    <property type="component" value="Unassembled WGS sequence"/>
</dbReference>